<evidence type="ECO:0000313" key="3">
    <source>
        <dbReference type="EMBL" id="SEJ16797.1"/>
    </source>
</evidence>
<feature type="compositionally biased region" description="Basic and acidic residues" evidence="1">
    <location>
        <begin position="71"/>
        <end position="86"/>
    </location>
</feature>
<feature type="compositionally biased region" description="Basic and acidic residues" evidence="1">
    <location>
        <begin position="165"/>
        <end position="174"/>
    </location>
</feature>
<keyword evidence="4" id="KW-1185">Reference proteome</keyword>
<dbReference type="EMBL" id="FNYC01000005">
    <property type="protein sequence ID" value="SEJ16797.1"/>
    <property type="molecule type" value="Genomic_DNA"/>
</dbReference>
<evidence type="ECO:0000313" key="4">
    <source>
        <dbReference type="Proteomes" id="UP000199420"/>
    </source>
</evidence>
<name>A0A1H6WRC6_9GAMM</name>
<feature type="chain" id="PRO_5011697232" description="Phage infection protein" evidence="2">
    <location>
        <begin position="23"/>
        <end position="174"/>
    </location>
</feature>
<dbReference type="RefSeq" id="WP_091337596.1">
    <property type="nucleotide sequence ID" value="NZ_FNYC01000005.1"/>
</dbReference>
<feature type="region of interest" description="Disordered" evidence="1">
    <location>
        <begin position="59"/>
        <end position="107"/>
    </location>
</feature>
<evidence type="ECO:0000256" key="2">
    <source>
        <dbReference type="SAM" id="SignalP"/>
    </source>
</evidence>
<gene>
    <name evidence="3" type="ORF">SAMN04487997_2610</name>
</gene>
<feature type="signal peptide" evidence="2">
    <location>
        <begin position="1"/>
        <end position="22"/>
    </location>
</feature>
<proteinExistence type="predicted"/>
<evidence type="ECO:0000256" key="1">
    <source>
        <dbReference type="SAM" id="MobiDB-lite"/>
    </source>
</evidence>
<dbReference type="Proteomes" id="UP000199420">
    <property type="component" value="Unassembled WGS sequence"/>
</dbReference>
<reference evidence="3 4" key="1">
    <citation type="submission" date="2016-10" db="EMBL/GenBank/DDBJ databases">
        <authorList>
            <person name="de Groot N.N."/>
        </authorList>
    </citation>
    <scope>NUCLEOTIDE SEQUENCE [LARGE SCALE GENOMIC DNA]</scope>
    <source>
        <strain evidence="3 4">DSM 26515</strain>
    </source>
</reference>
<evidence type="ECO:0008006" key="5">
    <source>
        <dbReference type="Google" id="ProtNLM"/>
    </source>
</evidence>
<accession>A0A1H6WRC6</accession>
<sequence length="174" mass="17209">MHKTLLAALIGASVFAVLPALAQVSLGGAGQVGAGLAAGANGTLPAPGQLTRHADQALPRTERHARHATGHARDTFDRHGRTDAEVGAKGSADAQGSNRTHADTGVRAGASVDAGTAVDRAAGTAQGVGDRVDDSAHAAIDRTGHASDAAGRTATETSVGADANVRARADAHGH</sequence>
<protein>
    <recommendedName>
        <fullName evidence="5">Phage infection protein</fullName>
    </recommendedName>
</protein>
<dbReference type="AlphaFoldDB" id="A0A1H6WRC6"/>
<organism evidence="3 4">
    <name type="scientific">Frateuria terrea</name>
    <dbReference type="NCBI Taxonomy" id="529704"/>
    <lineage>
        <taxon>Bacteria</taxon>
        <taxon>Pseudomonadati</taxon>
        <taxon>Pseudomonadota</taxon>
        <taxon>Gammaproteobacteria</taxon>
        <taxon>Lysobacterales</taxon>
        <taxon>Rhodanobacteraceae</taxon>
        <taxon>Frateuria</taxon>
    </lineage>
</organism>
<keyword evidence="2" id="KW-0732">Signal</keyword>
<feature type="region of interest" description="Disordered" evidence="1">
    <location>
        <begin position="143"/>
        <end position="174"/>
    </location>
</feature>